<dbReference type="RefSeq" id="WP_223468046.1">
    <property type="nucleotide sequence ID" value="NZ_JAFBIL020000003.1"/>
</dbReference>
<gene>
    <name evidence="1" type="ORF">I4X03_009855</name>
</gene>
<comment type="caution">
    <text evidence="1">The sequence shown here is derived from an EMBL/GenBank/DDBJ whole genome shotgun (WGS) entry which is preliminary data.</text>
</comment>
<evidence type="ECO:0000313" key="2">
    <source>
        <dbReference type="Proteomes" id="UP000809349"/>
    </source>
</evidence>
<proteinExistence type="predicted"/>
<name>A0ABS7SN03_9BURK</name>
<organism evidence="1 2">
    <name type="scientific">Massilia soli</name>
    <dbReference type="NCBI Taxonomy" id="2792854"/>
    <lineage>
        <taxon>Bacteria</taxon>
        <taxon>Pseudomonadati</taxon>
        <taxon>Pseudomonadota</taxon>
        <taxon>Betaproteobacteria</taxon>
        <taxon>Burkholderiales</taxon>
        <taxon>Oxalobacteraceae</taxon>
        <taxon>Telluria group</taxon>
        <taxon>Massilia</taxon>
    </lineage>
</organism>
<keyword evidence="2" id="KW-1185">Reference proteome</keyword>
<evidence type="ECO:0000313" key="1">
    <source>
        <dbReference type="EMBL" id="MBZ2207562.1"/>
    </source>
</evidence>
<sequence>MKTIFTASVFDATVIVNGNELFKGQGSASMWAEKLAAELETTITVEKIGTGWALRGVVDGVDRTWGVHGQRLMQIERA</sequence>
<dbReference type="EMBL" id="JAFBIL020000003">
    <property type="protein sequence ID" value="MBZ2207562.1"/>
    <property type="molecule type" value="Genomic_DNA"/>
</dbReference>
<dbReference type="Proteomes" id="UP000809349">
    <property type="component" value="Unassembled WGS sequence"/>
</dbReference>
<reference evidence="1 2" key="1">
    <citation type="submission" date="2021-08" db="EMBL/GenBank/DDBJ databases">
        <title>Massilia sp. R798.</title>
        <authorList>
            <person name="Baek J.H."/>
            <person name="Jung H.S."/>
            <person name="Kim K.R."/>
            <person name="Jeon C.O."/>
        </authorList>
    </citation>
    <scope>NUCLEOTIDE SEQUENCE [LARGE SCALE GENOMIC DNA]</scope>
    <source>
        <strain evidence="1 2">R798</strain>
    </source>
</reference>
<protein>
    <submittedName>
        <fullName evidence="1">Uncharacterized protein</fullName>
    </submittedName>
</protein>
<accession>A0ABS7SN03</accession>